<dbReference type="AlphaFoldDB" id="A0A7X6DU85"/>
<reference evidence="2 3" key="1">
    <citation type="journal article" date="2020" name="Nature">
        <title>Bacterial chemolithoautotrophy via manganese oxidation.</title>
        <authorList>
            <person name="Yu H."/>
            <person name="Leadbetter J.R."/>
        </authorList>
    </citation>
    <scope>NUCLEOTIDE SEQUENCE [LARGE SCALE GENOMIC DNA]</scope>
    <source>
        <strain evidence="2 3">Mn-1</strain>
    </source>
</reference>
<feature type="transmembrane region" description="Helical" evidence="1">
    <location>
        <begin position="106"/>
        <end position="131"/>
    </location>
</feature>
<organism evidence="2 3">
    <name type="scientific">Candidatus Manganitrophus noduliformans</name>
    <dbReference type="NCBI Taxonomy" id="2606439"/>
    <lineage>
        <taxon>Bacteria</taxon>
        <taxon>Pseudomonadati</taxon>
        <taxon>Nitrospirota</taxon>
        <taxon>Nitrospiria</taxon>
        <taxon>Candidatus Troglogloeales</taxon>
        <taxon>Candidatus Manganitrophaceae</taxon>
        <taxon>Candidatus Manganitrophus</taxon>
    </lineage>
</organism>
<name>A0A7X6DU85_9BACT</name>
<keyword evidence="1" id="KW-0472">Membrane</keyword>
<comment type="caution">
    <text evidence="2">The sequence shown here is derived from an EMBL/GenBank/DDBJ whole genome shotgun (WGS) entry which is preliminary data.</text>
</comment>
<dbReference type="Proteomes" id="UP000534783">
    <property type="component" value="Unassembled WGS sequence"/>
</dbReference>
<dbReference type="RefSeq" id="WP_168063473.1">
    <property type="nucleotide sequence ID" value="NZ_VTOW01000008.1"/>
</dbReference>
<evidence type="ECO:0000313" key="3">
    <source>
        <dbReference type="Proteomes" id="UP000534783"/>
    </source>
</evidence>
<feature type="transmembrane region" description="Helical" evidence="1">
    <location>
        <begin position="143"/>
        <end position="165"/>
    </location>
</feature>
<protein>
    <submittedName>
        <fullName evidence="2">Uncharacterized protein</fullName>
    </submittedName>
</protein>
<keyword evidence="3" id="KW-1185">Reference proteome</keyword>
<feature type="transmembrane region" description="Helical" evidence="1">
    <location>
        <begin position="78"/>
        <end position="99"/>
    </location>
</feature>
<keyword evidence="1" id="KW-0812">Transmembrane</keyword>
<gene>
    <name evidence="2" type="ORF">MNODULE_22380</name>
</gene>
<sequence>MVRLPPAWVVFFCLLLFGFGELAGALLGGYPQPIKKAIGGAARERLQVHGLTGVGDIDRTVLENVETEALARVHTFHLHAHGLALVVFVLGLIVTNMALSPKAERMLLGLICLGLLYPFGWLTMVFALPFYGRSEAFRLVERFFFIPFGGAFLFIVWGLILLYLFRWIGGKGKIRRE</sequence>
<evidence type="ECO:0000313" key="2">
    <source>
        <dbReference type="EMBL" id="NKE73512.1"/>
    </source>
</evidence>
<dbReference type="EMBL" id="VTOW01000008">
    <property type="protein sequence ID" value="NKE73512.1"/>
    <property type="molecule type" value="Genomic_DNA"/>
</dbReference>
<evidence type="ECO:0000256" key="1">
    <source>
        <dbReference type="SAM" id="Phobius"/>
    </source>
</evidence>
<accession>A0A7X6DU85</accession>
<proteinExistence type="predicted"/>
<keyword evidence="1" id="KW-1133">Transmembrane helix</keyword>